<proteinExistence type="predicted"/>
<dbReference type="EMBL" id="CM047749">
    <property type="protein sequence ID" value="KAJ0011177.1"/>
    <property type="molecule type" value="Genomic_DNA"/>
</dbReference>
<evidence type="ECO:0000313" key="2">
    <source>
        <dbReference type="Proteomes" id="UP001163603"/>
    </source>
</evidence>
<gene>
    <name evidence="1" type="ORF">Pint_34318</name>
</gene>
<organism evidence="1 2">
    <name type="scientific">Pistacia integerrima</name>
    <dbReference type="NCBI Taxonomy" id="434235"/>
    <lineage>
        <taxon>Eukaryota</taxon>
        <taxon>Viridiplantae</taxon>
        <taxon>Streptophyta</taxon>
        <taxon>Embryophyta</taxon>
        <taxon>Tracheophyta</taxon>
        <taxon>Spermatophyta</taxon>
        <taxon>Magnoliopsida</taxon>
        <taxon>eudicotyledons</taxon>
        <taxon>Gunneridae</taxon>
        <taxon>Pentapetalae</taxon>
        <taxon>rosids</taxon>
        <taxon>malvids</taxon>
        <taxon>Sapindales</taxon>
        <taxon>Anacardiaceae</taxon>
        <taxon>Pistacia</taxon>
    </lineage>
</organism>
<dbReference type="Proteomes" id="UP001163603">
    <property type="component" value="Chromosome 14"/>
</dbReference>
<keyword evidence="2" id="KW-1185">Reference proteome</keyword>
<sequence length="137" mass="15625">MPYIIEYYTTPLPYCHLSSIPIIECCTAPLPYCRLSCADCPMSCCHLSYTVLPAQLLILYYSCPAYCRPELCVIYHYPPQEDPSCPQGGRGELSIEGVEVLPSALKFWQSFLVDENFPLPIQQFPFFKNCLGFHIQN</sequence>
<protein>
    <submittedName>
        <fullName evidence="1">Uncharacterized protein</fullName>
    </submittedName>
</protein>
<comment type="caution">
    <text evidence="1">The sequence shown here is derived from an EMBL/GenBank/DDBJ whole genome shotgun (WGS) entry which is preliminary data.</text>
</comment>
<evidence type="ECO:0000313" key="1">
    <source>
        <dbReference type="EMBL" id="KAJ0011177.1"/>
    </source>
</evidence>
<name>A0ACC0X693_9ROSI</name>
<accession>A0ACC0X693</accession>
<reference evidence="2" key="1">
    <citation type="journal article" date="2023" name="G3 (Bethesda)">
        <title>Genome assembly and association tests identify interacting loci associated with vigor, precocity, and sex in interspecific pistachio rootstocks.</title>
        <authorList>
            <person name="Palmer W."/>
            <person name="Jacygrad E."/>
            <person name="Sagayaradj S."/>
            <person name="Cavanaugh K."/>
            <person name="Han R."/>
            <person name="Bertier L."/>
            <person name="Beede B."/>
            <person name="Kafkas S."/>
            <person name="Golino D."/>
            <person name="Preece J."/>
            <person name="Michelmore R."/>
        </authorList>
    </citation>
    <scope>NUCLEOTIDE SEQUENCE [LARGE SCALE GENOMIC DNA]</scope>
</reference>